<dbReference type="InterPro" id="IPR027417">
    <property type="entry name" value="P-loop_NTPase"/>
</dbReference>
<comment type="caution">
    <text evidence="10">The sequence shown here is derived from an EMBL/GenBank/DDBJ whole genome shotgun (WGS) entry which is preliminary data.</text>
</comment>
<evidence type="ECO:0000256" key="5">
    <source>
        <dbReference type="ARBA" id="ARBA00022840"/>
    </source>
</evidence>
<dbReference type="SUPFAM" id="SSF52540">
    <property type="entry name" value="P-loop containing nucleoside triphosphate hydrolases"/>
    <property type="match status" value="1"/>
</dbReference>
<dbReference type="InterPro" id="IPR050095">
    <property type="entry name" value="ECF_ABC_transporter_ATP-bd"/>
</dbReference>
<evidence type="ECO:0000256" key="1">
    <source>
        <dbReference type="ARBA" id="ARBA00004202"/>
    </source>
</evidence>
<keyword evidence="4" id="KW-0547">Nucleotide-binding</keyword>
<evidence type="ECO:0000256" key="6">
    <source>
        <dbReference type="ARBA" id="ARBA00022967"/>
    </source>
</evidence>
<dbReference type="GO" id="GO:0016887">
    <property type="term" value="F:ATP hydrolysis activity"/>
    <property type="evidence" value="ECO:0007669"/>
    <property type="project" value="InterPro"/>
</dbReference>
<dbReference type="GO" id="GO:0005524">
    <property type="term" value="F:ATP binding"/>
    <property type="evidence" value="ECO:0007669"/>
    <property type="project" value="UniProtKB-KW"/>
</dbReference>
<evidence type="ECO:0000256" key="8">
    <source>
        <dbReference type="ARBA" id="ARBA00025157"/>
    </source>
</evidence>
<evidence type="ECO:0000256" key="7">
    <source>
        <dbReference type="ARBA" id="ARBA00023136"/>
    </source>
</evidence>
<dbReference type="SMART" id="SM00382">
    <property type="entry name" value="AAA"/>
    <property type="match status" value="1"/>
</dbReference>
<accession>A0A7J3ZJS6</accession>
<organism evidence="10">
    <name type="scientific">Fervidicoccus fontis</name>
    <dbReference type="NCBI Taxonomy" id="683846"/>
    <lineage>
        <taxon>Archaea</taxon>
        <taxon>Thermoproteota</taxon>
        <taxon>Thermoprotei</taxon>
        <taxon>Fervidicoccales</taxon>
        <taxon>Fervidicoccaceae</taxon>
        <taxon>Fervidicoccus</taxon>
    </lineage>
</organism>
<dbReference type="GO" id="GO:0042626">
    <property type="term" value="F:ATPase-coupled transmembrane transporter activity"/>
    <property type="evidence" value="ECO:0007669"/>
    <property type="project" value="TreeGrafter"/>
</dbReference>
<name>A0A7J3ZJS6_9CREN</name>
<dbReference type="PROSITE" id="PS50893">
    <property type="entry name" value="ABC_TRANSPORTER_2"/>
    <property type="match status" value="1"/>
</dbReference>
<dbReference type="InterPro" id="IPR015856">
    <property type="entry name" value="ABC_transpr_CbiO/EcfA_su"/>
</dbReference>
<dbReference type="GO" id="GO:0043190">
    <property type="term" value="C:ATP-binding cassette (ABC) transporter complex"/>
    <property type="evidence" value="ECO:0007669"/>
    <property type="project" value="TreeGrafter"/>
</dbReference>
<dbReference type="InterPro" id="IPR003593">
    <property type="entry name" value="AAA+_ATPase"/>
</dbReference>
<keyword evidence="7" id="KW-0472">Membrane</keyword>
<evidence type="ECO:0000313" key="10">
    <source>
        <dbReference type="EMBL" id="HHQ80347.1"/>
    </source>
</evidence>
<comment type="function">
    <text evidence="8">Probably part of an ABC transporter complex. Responsible for energy coupling to the transport system.</text>
</comment>
<evidence type="ECO:0000256" key="4">
    <source>
        <dbReference type="ARBA" id="ARBA00022741"/>
    </source>
</evidence>
<dbReference type="Pfam" id="PF00005">
    <property type="entry name" value="ABC_tran"/>
    <property type="match status" value="1"/>
</dbReference>
<dbReference type="PANTHER" id="PTHR43553:SF27">
    <property type="entry name" value="ENERGY-COUPLING FACTOR TRANSPORTER ATP-BINDING PROTEIN ECFA2"/>
    <property type="match status" value="1"/>
</dbReference>
<keyword evidence="3" id="KW-1003">Cell membrane</keyword>
<evidence type="ECO:0000256" key="2">
    <source>
        <dbReference type="ARBA" id="ARBA00022448"/>
    </source>
</evidence>
<dbReference type="PANTHER" id="PTHR43553">
    <property type="entry name" value="HEAVY METAL TRANSPORTER"/>
    <property type="match status" value="1"/>
</dbReference>
<proteinExistence type="predicted"/>
<feature type="domain" description="ABC transporter" evidence="9">
    <location>
        <begin position="25"/>
        <end position="248"/>
    </location>
</feature>
<dbReference type="CDD" id="cd03225">
    <property type="entry name" value="ABC_cobalt_CbiO_domain1"/>
    <property type="match status" value="1"/>
</dbReference>
<protein>
    <submittedName>
        <fullName evidence="10">ABC transporter ATP-binding protein</fullName>
    </submittedName>
</protein>
<sequence length="274" mass="30964">MWSLGERAAACKCINKRDGCSLAAIRLEGVYYKYQEGTDWILKGATLAFHRGRTLVVGGTGSGKSTLFRVATGLAPKVYGGILRGKVEISCKALLVPQLFDMFILMPTPREELTYLLENRGYSKSEIERTVREIARKLRIEHVLERNVSTLSMGERQRVAIASALVLEPDILFLDEPLAYLDPLGCVELLELLETLGFESIVIAEHRLHYLAEWYDRIVVVKDGRALEVKDLYEVREILGEDVYLPLHVRYGFKGLEELVSYVLSRRCVGKKQA</sequence>
<evidence type="ECO:0000259" key="9">
    <source>
        <dbReference type="PROSITE" id="PS50893"/>
    </source>
</evidence>
<dbReference type="Gene3D" id="3.40.50.300">
    <property type="entry name" value="P-loop containing nucleotide triphosphate hydrolases"/>
    <property type="match status" value="1"/>
</dbReference>
<dbReference type="AlphaFoldDB" id="A0A7J3ZJS6"/>
<comment type="subcellular location">
    <subcellularLocation>
        <location evidence="1">Cell membrane</location>
        <topology evidence="1">Peripheral membrane protein</topology>
    </subcellularLocation>
</comment>
<dbReference type="InterPro" id="IPR003439">
    <property type="entry name" value="ABC_transporter-like_ATP-bd"/>
</dbReference>
<dbReference type="EMBL" id="DRZC01000033">
    <property type="protein sequence ID" value="HHQ80347.1"/>
    <property type="molecule type" value="Genomic_DNA"/>
</dbReference>
<keyword evidence="5 10" id="KW-0067">ATP-binding</keyword>
<keyword evidence="6" id="KW-1278">Translocase</keyword>
<keyword evidence="2" id="KW-0813">Transport</keyword>
<evidence type="ECO:0000256" key="3">
    <source>
        <dbReference type="ARBA" id="ARBA00022475"/>
    </source>
</evidence>
<gene>
    <name evidence="10" type="ORF">ENM78_02640</name>
</gene>
<reference evidence="10" key="1">
    <citation type="journal article" date="2020" name="mSystems">
        <title>Genome- and Community-Level Interaction Insights into Carbon Utilization and Element Cycling Functions of Hydrothermarchaeota in Hydrothermal Sediment.</title>
        <authorList>
            <person name="Zhou Z."/>
            <person name="Liu Y."/>
            <person name="Xu W."/>
            <person name="Pan J."/>
            <person name="Luo Z.H."/>
            <person name="Li M."/>
        </authorList>
    </citation>
    <scope>NUCLEOTIDE SEQUENCE [LARGE SCALE GENOMIC DNA]</scope>
    <source>
        <strain evidence="10">SpSt-1116</strain>
    </source>
</reference>